<dbReference type="PANTHER" id="PTHR12592:SF0">
    <property type="entry name" value="ATP-DEPENDENT (S)-NAD(P)H-HYDRATE DEHYDRATASE"/>
    <property type="match status" value="1"/>
</dbReference>
<comment type="similarity">
    <text evidence="3 19">In the N-terminal section; belongs to the NnrE/AIBP family.</text>
</comment>
<keyword evidence="9 18" id="KW-0630">Potassium</keyword>
<dbReference type="EC" id="4.2.1.136" evidence="19"/>
<dbReference type="AlphaFoldDB" id="A0A2N3KGL7"/>
<evidence type="ECO:0000256" key="16">
    <source>
        <dbReference type="ARBA" id="ARBA00049209"/>
    </source>
</evidence>
<name>A0A2N3KGL7_9PROT</name>
<evidence type="ECO:0000256" key="5">
    <source>
        <dbReference type="ARBA" id="ARBA00022723"/>
    </source>
</evidence>
<comment type="similarity">
    <text evidence="18">Belongs to the NnrE/AIBP family.</text>
</comment>
<feature type="domain" description="YjeF C-terminal" evidence="20">
    <location>
        <begin position="217"/>
        <end position="479"/>
    </location>
</feature>
<evidence type="ECO:0000256" key="8">
    <source>
        <dbReference type="ARBA" id="ARBA00022857"/>
    </source>
</evidence>
<dbReference type="Gene3D" id="3.40.50.10260">
    <property type="entry name" value="YjeF N-terminal domain"/>
    <property type="match status" value="1"/>
</dbReference>
<keyword evidence="10 17" id="KW-0520">NAD</keyword>
<feature type="binding site" evidence="18">
    <location>
        <position position="117"/>
    </location>
    <ligand>
        <name>K(+)</name>
        <dbReference type="ChEBI" id="CHEBI:29103"/>
    </ligand>
</feature>
<evidence type="ECO:0000256" key="12">
    <source>
        <dbReference type="ARBA" id="ARBA00023239"/>
    </source>
</evidence>
<comment type="cofactor">
    <cofactor evidence="17">
        <name>Mg(2+)</name>
        <dbReference type="ChEBI" id="CHEBI:18420"/>
    </cofactor>
</comment>
<evidence type="ECO:0000256" key="1">
    <source>
        <dbReference type="ARBA" id="ARBA00000013"/>
    </source>
</evidence>
<feature type="binding site" evidence="17">
    <location>
        <position position="311"/>
    </location>
    <ligand>
        <name>(6S)-NADPHX</name>
        <dbReference type="ChEBI" id="CHEBI:64076"/>
    </ligand>
</feature>
<evidence type="ECO:0000256" key="2">
    <source>
        <dbReference type="ARBA" id="ARBA00000909"/>
    </source>
</evidence>
<feature type="binding site" evidence="18">
    <location>
        <begin position="56"/>
        <end position="60"/>
    </location>
    <ligand>
        <name>(6S)-NADPHX</name>
        <dbReference type="ChEBI" id="CHEBI:64076"/>
    </ligand>
</feature>
<accession>A0A2N3KGL7</accession>
<proteinExistence type="inferred from homology"/>
<dbReference type="PROSITE" id="PS51383">
    <property type="entry name" value="YJEF_C_3"/>
    <property type="match status" value="1"/>
</dbReference>
<evidence type="ECO:0000256" key="14">
    <source>
        <dbReference type="ARBA" id="ARBA00025153"/>
    </source>
</evidence>
<evidence type="ECO:0000256" key="17">
    <source>
        <dbReference type="HAMAP-Rule" id="MF_01965"/>
    </source>
</evidence>
<dbReference type="EC" id="5.1.99.6" evidence="19"/>
<dbReference type="SUPFAM" id="SSF64153">
    <property type="entry name" value="YjeF N-terminal domain-like"/>
    <property type="match status" value="1"/>
</dbReference>
<dbReference type="GO" id="GO:0110051">
    <property type="term" value="P:metabolite repair"/>
    <property type="evidence" value="ECO:0007669"/>
    <property type="project" value="TreeGrafter"/>
</dbReference>
<evidence type="ECO:0000256" key="13">
    <source>
        <dbReference type="ARBA" id="ARBA00023268"/>
    </source>
</evidence>
<dbReference type="GO" id="GO:0046496">
    <property type="term" value="P:nicotinamide nucleotide metabolic process"/>
    <property type="evidence" value="ECO:0007669"/>
    <property type="project" value="UniProtKB-UniRule"/>
</dbReference>
<dbReference type="RefSeq" id="WP_101270773.1">
    <property type="nucleotide sequence ID" value="NZ_NWTK01000019.1"/>
</dbReference>
<dbReference type="InterPro" id="IPR029056">
    <property type="entry name" value="Ribokinase-like"/>
</dbReference>
<dbReference type="InterPro" id="IPR030677">
    <property type="entry name" value="Nnr"/>
</dbReference>
<dbReference type="HAMAP" id="MF_01966">
    <property type="entry name" value="NADHX_epimerase"/>
    <property type="match status" value="1"/>
</dbReference>
<keyword evidence="7 17" id="KW-0067">ATP-binding</keyword>
<feature type="binding site" evidence="17">
    <location>
        <position position="425"/>
    </location>
    <ligand>
        <name>(6S)-NADPHX</name>
        <dbReference type="ChEBI" id="CHEBI:64076"/>
    </ligand>
</feature>
<dbReference type="EMBL" id="NWTK01000019">
    <property type="protein sequence ID" value="PKR49636.1"/>
    <property type="molecule type" value="Genomic_DNA"/>
</dbReference>
<evidence type="ECO:0000259" key="21">
    <source>
        <dbReference type="PROSITE" id="PS51385"/>
    </source>
</evidence>
<comment type="catalytic activity">
    <reaction evidence="15 17 19">
        <text>(6S)-NADHX + ADP = AMP + phosphate + NADH + H(+)</text>
        <dbReference type="Rhea" id="RHEA:32223"/>
        <dbReference type="ChEBI" id="CHEBI:15378"/>
        <dbReference type="ChEBI" id="CHEBI:43474"/>
        <dbReference type="ChEBI" id="CHEBI:57945"/>
        <dbReference type="ChEBI" id="CHEBI:64074"/>
        <dbReference type="ChEBI" id="CHEBI:456215"/>
        <dbReference type="ChEBI" id="CHEBI:456216"/>
        <dbReference type="EC" id="4.2.1.136"/>
    </reaction>
</comment>
<comment type="caution">
    <text evidence="22">The sequence shown here is derived from an EMBL/GenBank/DDBJ whole genome shotgun (WGS) entry which is preliminary data.</text>
</comment>
<feature type="domain" description="YjeF N-terminal" evidence="21">
    <location>
        <begin position="10"/>
        <end position="207"/>
    </location>
</feature>
<evidence type="ECO:0000256" key="15">
    <source>
        <dbReference type="ARBA" id="ARBA00048238"/>
    </source>
</evidence>
<comment type="function">
    <text evidence="18">Catalyzes the epimerization of the S- and R-forms of NAD(P)HX, a damaged form of NAD(P)H that is a result of enzymatic or heat-dependent hydration. This is a prerequisite for the S-specific NAD(P)H-hydrate dehydratase to allow the repair of both epimers of NAD(P)HX.</text>
</comment>
<comment type="cofactor">
    <cofactor evidence="18 19">
        <name>K(+)</name>
        <dbReference type="ChEBI" id="CHEBI:29103"/>
    </cofactor>
    <text evidence="18 19">Binds 1 potassium ion per subunit.</text>
</comment>
<keyword evidence="5 18" id="KW-0479">Metal-binding</keyword>
<dbReference type="NCBIfam" id="TIGR00196">
    <property type="entry name" value="yjeF_cterm"/>
    <property type="match status" value="1"/>
</dbReference>
<dbReference type="HAMAP" id="MF_01965">
    <property type="entry name" value="NADHX_dehydratase"/>
    <property type="match status" value="1"/>
</dbReference>
<dbReference type="InterPro" id="IPR000631">
    <property type="entry name" value="CARKD"/>
</dbReference>
<dbReference type="CDD" id="cd01171">
    <property type="entry name" value="YXKO-related"/>
    <property type="match status" value="1"/>
</dbReference>
<dbReference type="PANTHER" id="PTHR12592">
    <property type="entry name" value="ATP-DEPENDENT (S)-NAD(P)H-HYDRATE DEHYDRATASE FAMILY MEMBER"/>
    <property type="match status" value="1"/>
</dbReference>
<reference evidence="22 23" key="1">
    <citation type="submission" date="2017-09" db="EMBL/GenBank/DDBJ databases">
        <title>Biodiversity and function of Thalassospira species in the particle-attached aromatic-hydrocarbon-degrading consortia from the surface seawater of the South China Sea.</title>
        <authorList>
            <person name="Dong C."/>
            <person name="Liu R."/>
            <person name="Shao Z."/>
        </authorList>
    </citation>
    <scope>NUCLEOTIDE SEQUENCE [LARGE SCALE GENOMIC DNA]</scope>
    <source>
        <strain evidence="22 23">CSC1P2</strain>
    </source>
</reference>
<dbReference type="Pfam" id="PF03853">
    <property type="entry name" value="YjeF_N"/>
    <property type="match status" value="1"/>
</dbReference>
<evidence type="ECO:0000256" key="4">
    <source>
        <dbReference type="ARBA" id="ARBA00009524"/>
    </source>
</evidence>
<dbReference type="SUPFAM" id="SSF53613">
    <property type="entry name" value="Ribokinase-like"/>
    <property type="match status" value="1"/>
</dbReference>
<evidence type="ECO:0000256" key="6">
    <source>
        <dbReference type="ARBA" id="ARBA00022741"/>
    </source>
</evidence>
<dbReference type="InterPro" id="IPR004443">
    <property type="entry name" value="YjeF_N_dom"/>
</dbReference>
<dbReference type="Gene3D" id="3.40.1190.20">
    <property type="match status" value="1"/>
</dbReference>
<feature type="binding site" evidence="17">
    <location>
        <position position="362"/>
    </location>
    <ligand>
        <name>(6S)-NADPHX</name>
        <dbReference type="ChEBI" id="CHEBI:64076"/>
    </ligand>
</feature>
<organism evidence="22 23">
    <name type="scientific">Thalassospira marina</name>
    <dbReference type="NCBI Taxonomy" id="2048283"/>
    <lineage>
        <taxon>Bacteria</taxon>
        <taxon>Pseudomonadati</taxon>
        <taxon>Pseudomonadota</taxon>
        <taxon>Alphaproteobacteria</taxon>
        <taxon>Rhodospirillales</taxon>
        <taxon>Thalassospiraceae</taxon>
        <taxon>Thalassospira</taxon>
    </lineage>
</organism>
<comment type="subunit">
    <text evidence="17">Homotetramer.</text>
</comment>
<dbReference type="GO" id="GO:0046872">
    <property type="term" value="F:metal ion binding"/>
    <property type="evidence" value="ECO:0007669"/>
    <property type="project" value="UniProtKB-UniRule"/>
</dbReference>
<feature type="binding site" evidence="18">
    <location>
        <begin position="121"/>
        <end position="127"/>
    </location>
    <ligand>
        <name>(6S)-NADPHX</name>
        <dbReference type="ChEBI" id="CHEBI:64076"/>
    </ligand>
</feature>
<dbReference type="NCBIfam" id="TIGR00197">
    <property type="entry name" value="yjeF_nterm"/>
    <property type="match status" value="1"/>
</dbReference>
<keyword evidence="8 17" id="KW-0521">NADP</keyword>
<gene>
    <name evidence="17" type="primary">nnrD</name>
    <name evidence="18" type="synonym">nnrE</name>
    <name evidence="22" type="ORF">COO20_22320</name>
</gene>
<dbReference type="InterPro" id="IPR036652">
    <property type="entry name" value="YjeF_N_dom_sf"/>
</dbReference>
<dbReference type="OrthoDB" id="9806925at2"/>
<keyword evidence="11 18" id="KW-0413">Isomerase</keyword>
<evidence type="ECO:0000256" key="10">
    <source>
        <dbReference type="ARBA" id="ARBA00023027"/>
    </source>
</evidence>
<evidence type="ECO:0000313" key="22">
    <source>
        <dbReference type="EMBL" id="PKR49636.1"/>
    </source>
</evidence>
<feature type="binding site" evidence="17">
    <location>
        <position position="424"/>
    </location>
    <ligand>
        <name>AMP</name>
        <dbReference type="ChEBI" id="CHEBI:456215"/>
    </ligand>
</feature>
<dbReference type="PROSITE" id="PS51385">
    <property type="entry name" value="YJEF_N"/>
    <property type="match status" value="1"/>
</dbReference>
<keyword evidence="6 17" id="KW-0547">Nucleotide-binding</keyword>
<comment type="catalytic activity">
    <reaction evidence="1 18 19">
        <text>(6R)-NADHX = (6S)-NADHX</text>
        <dbReference type="Rhea" id="RHEA:32215"/>
        <dbReference type="ChEBI" id="CHEBI:64074"/>
        <dbReference type="ChEBI" id="CHEBI:64075"/>
        <dbReference type="EC" id="5.1.99.6"/>
    </reaction>
</comment>
<feature type="binding site" evidence="18">
    <location>
        <position position="57"/>
    </location>
    <ligand>
        <name>K(+)</name>
        <dbReference type="ChEBI" id="CHEBI:29103"/>
    </ligand>
</feature>
<feature type="binding site" evidence="17">
    <location>
        <position position="251"/>
    </location>
    <ligand>
        <name>(6S)-NADPHX</name>
        <dbReference type="ChEBI" id="CHEBI:64076"/>
    </ligand>
</feature>
<dbReference type="PIRSF" id="PIRSF017184">
    <property type="entry name" value="Nnr"/>
    <property type="match status" value="1"/>
</dbReference>
<comment type="similarity">
    <text evidence="4 19">In the C-terminal section; belongs to the NnrD/CARKD family.</text>
</comment>
<dbReference type="GO" id="GO:0052856">
    <property type="term" value="F:NAD(P)HX epimerase activity"/>
    <property type="evidence" value="ECO:0007669"/>
    <property type="project" value="UniProtKB-UniRule"/>
</dbReference>
<comment type="function">
    <text evidence="17">Catalyzes the dehydration of the S-form of NAD(P)HX at the expense of ADP, which is converted to AMP. Together with NAD(P)HX epimerase, which catalyzes the epimerization of the S- and R-forms, the enzyme allows the repair of both epimers of NAD(P)HX, a damaged form of NAD(P)H that is a result of enzymatic or heat-dependent hydration.</text>
</comment>
<dbReference type="InterPro" id="IPR017953">
    <property type="entry name" value="Carbohydrate_kinase_pred_CS"/>
</dbReference>
<feature type="binding site" evidence="18">
    <location>
        <position position="150"/>
    </location>
    <ligand>
        <name>(6S)-NADPHX</name>
        <dbReference type="ChEBI" id="CHEBI:64076"/>
    </ligand>
</feature>
<protein>
    <recommendedName>
        <fullName evidence="19">Bifunctional NAD(P)H-hydrate repair enzyme</fullName>
    </recommendedName>
    <alternativeName>
        <fullName evidence="19">Nicotinamide nucleotide repair protein</fullName>
    </alternativeName>
    <domain>
        <recommendedName>
            <fullName evidence="19">ADP-dependent (S)-NAD(P)H-hydrate dehydratase</fullName>
            <ecNumber evidence="19">4.2.1.136</ecNumber>
        </recommendedName>
        <alternativeName>
            <fullName evidence="19">ADP-dependent NAD(P)HX dehydratase</fullName>
        </alternativeName>
    </domain>
    <domain>
        <recommendedName>
            <fullName evidence="19">NAD(P)H-hydrate epimerase</fullName>
            <ecNumber evidence="19">5.1.99.6</ecNumber>
        </recommendedName>
    </domain>
</protein>
<evidence type="ECO:0000256" key="18">
    <source>
        <dbReference type="HAMAP-Rule" id="MF_01966"/>
    </source>
</evidence>
<evidence type="ECO:0000256" key="3">
    <source>
        <dbReference type="ARBA" id="ARBA00006001"/>
    </source>
</evidence>
<comment type="catalytic activity">
    <reaction evidence="16 17 19">
        <text>(6S)-NADPHX + ADP = AMP + phosphate + NADPH + H(+)</text>
        <dbReference type="Rhea" id="RHEA:32235"/>
        <dbReference type="ChEBI" id="CHEBI:15378"/>
        <dbReference type="ChEBI" id="CHEBI:43474"/>
        <dbReference type="ChEBI" id="CHEBI:57783"/>
        <dbReference type="ChEBI" id="CHEBI:64076"/>
        <dbReference type="ChEBI" id="CHEBI:456215"/>
        <dbReference type="ChEBI" id="CHEBI:456216"/>
        <dbReference type="EC" id="4.2.1.136"/>
    </reaction>
</comment>
<sequence>MREILTIPQMYEADKRTIEGGISGEVLMENAGRSVCQEITSRYSPCAVSVLCGPGNNGGDGFVIARLLREQGWPVRLGLLGEVENLAGDARIHAEKWVGIVERLTPAMLVGVDLVVDCIFGAGLSRDIEDDLADLVNAINESPAPVIAVDVPTGVDGASGAIRGVAVVADVTVSFCRPKPGHYLLPGKDLCGQCVIADIGISPEIVASLAPEIFINGPDLWAQSIPWPGNGSHKYHRGHVLALGGTQTTGAVRLAARGARRAGAGLLTVLAEPMALPLYAQDAPGVMVAPMARFEELMQDPRHNAVLIGPGAGVGDDTRKRVIHALHCARACVLDADALTSFEDEPSTLFFAVQGATVMTPHEGEFKRLFGDMAGDRLTRARAAAKRSGAVIILKGADSIIAAPDGRVAINDVFAPWLATAGSGDVLAGIVTGLLAQGMAAFEAACMAVWLHGQAGHDFGPGLIAEDIPDALPGLLSRLWHSAKSGVV</sequence>
<evidence type="ECO:0000256" key="11">
    <source>
        <dbReference type="ARBA" id="ARBA00023235"/>
    </source>
</evidence>
<feature type="binding site" evidence="17">
    <location>
        <begin position="395"/>
        <end position="399"/>
    </location>
    <ligand>
        <name>AMP</name>
        <dbReference type="ChEBI" id="CHEBI:456215"/>
    </ligand>
</feature>
<comment type="caution">
    <text evidence="18">Lacks conserved residue(s) required for the propagation of feature annotation.</text>
</comment>
<evidence type="ECO:0000256" key="9">
    <source>
        <dbReference type="ARBA" id="ARBA00022958"/>
    </source>
</evidence>
<dbReference type="PROSITE" id="PS01050">
    <property type="entry name" value="YJEF_C_2"/>
    <property type="match status" value="1"/>
</dbReference>
<evidence type="ECO:0000256" key="7">
    <source>
        <dbReference type="ARBA" id="ARBA00022840"/>
    </source>
</evidence>
<comment type="similarity">
    <text evidence="17">Belongs to the NnrD/CARKD family.</text>
</comment>
<dbReference type="GO" id="GO:0005524">
    <property type="term" value="F:ATP binding"/>
    <property type="evidence" value="ECO:0007669"/>
    <property type="project" value="UniProtKB-UniRule"/>
</dbReference>
<comment type="catalytic activity">
    <reaction evidence="2 18 19">
        <text>(6R)-NADPHX = (6S)-NADPHX</text>
        <dbReference type="Rhea" id="RHEA:32227"/>
        <dbReference type="ChEBI" id="CHEBI:64076"/>
        <dbReference type="ChEBI" id="CHEBI:64077"/>
        <dbReference type="EC" id="5.1.99.6"/>
    </reaction>
</comment>
<evidence type="ECO:0000256" key="19">
    <source>
        <dbReference type="PIRNR" id="PIRNR017184"/>
    </source>
</evidence>
<evidence type="ECO:0000313" key="23">
    <source>
        <dbReference type="Proteomes" id="UP000233597"/>
    </source>
</evidence>
<keyword evidence="12 17" id="KW-0456">Lyase</keyword>
<evidence type="ECO:0000259" key="20">
    <source>
        <dbReference type="PROSITE" id="PS51383"/>
    </source>
</evidence>
<dbReference type="Proteomes" id="UP000233597">
    <property type="component" value="Unassembled WGS sequence"/>
</dbReference>
<keyword evidence="13" id="KW-0511">Multifunctional enzyme</keyword>
<comment type="function">
    <text evidence="14 19">Bifunctional enzyme that catalyzes the epimerization of the S- and R-forms of NAD(P)HX and the dehydration of the S-form of NAD(P)HX at the expense of ADP, which is converted to AMP. This allows the repair of both epimers of NAD(P)HX, a damaged form of NAD(P)H that is a result of enzymatic or heat-dependent hydration.</text>
</comment>
<dbReference type="GO" id="GO:0052855">
    <property type="term" value="F:ADP-dependent NAD(P)H-hydrate dehydratase activity"/>
    <property type="evidence" value="ECO:0007669"/>
    <property type="project" value="UniProtKB-UniRule"/>
</dbReference>
<dbReference type="Pfam" id="PF01256">
    <property type="entry name" value="Carb_kinase"/>
    <property type="match status" value="1"/>
</dbReference>
<feature type="binding site" evidence="18">
    <location>
        <position position="153"/>
    </location>
    <ligand>
        <name>K(+)</name>
        <dbReference type="ChEBI" id="CHEBI:29103"/>
    </ligand>
</feature>